<comment type="caution">
    <text evidence="3">The sequence shown here is derived from an EMBL/GenBank/DDBJ whole genome shotgun (WGS) entry which is preliminary data.</text>
</comment>
<feature type="chain" id="PRO_5033067814" evidence="2">
    <location>
        <begin position="27"/>
        <end position="327"/>
    </location>
</feature>
<keyword evidence="3" id="KW-0675">Receptor</keyword>
<comment type="similarity">
    <text evidence="1">Belongs to the UPF0065 (bug) family.</text>
</comment>
<dbReference type="InterPro" id="IPR042100">
    <property type="entry name" value="Bug_dom1"/>
</dbReference>
<gene>
    <name evidence="3" type="ORF">GGQ83_003874</name>
</gene>
<dbReference type="PANTHER" id="PTHR42928:SF5">
    <property type="entry name" value="BLR1237 PROTEIN"/>
    <property type="match status" value="1"/>
</dbReference>
<dbReference type="Pfam" id="PF03401">
    <property type="entry name" value="TctC"/>
    <property type="match status" value="1"/>
</dbReference>
<dbReference type="EMBL" id="JACIDJ010000010">
    <property type="protein sequence ID" value="MBB3900398.1"/>
    <property type="molecule type" value="Genomic_DNA"/>
</dbReference>
<evidence type="ECO:0000256" key="1">
    <source>
        <dbReference type="ARBA" id="ARBA00006987"/>
    </source>
</evidence>
<name>A0A840AET1_9PROT</name>
<dbReference type="Proteomes" id="UP000553193">
    <property type="component" value="Unassembled WGS sequence"/>
</dbReference>
<keyword evidence="2" id="KW-0732">Signal</keyword>
<dbReference type="SUPFAM" id="SSF53850">
    <property type="entry name" value="Periplasmic binding protein-like II"/>
    <property type="match status" value="1"/>
</dbReference>
<feature type="signal peptide" evidence="2">
    <location>
        <begin position="1"/>
        <end position="26"/>
    </location>
</feature>
<protein>
    <submittedName>
        <fullName evidence="3">Tripartite-type tricarboxylate transporter receptor subunit TctC</fullName>
    </submittedName>
</protein>
<accession>A0A840AET1</accession>
<dbReference type="InterPro" id="IPR005064">
    <property type="entry name" value="BUG"/>
</dbReference>
<evidence type="ECO:0000313" key="3">
    <source>
        <dbReference type="EMBL" id="MBB3900398.1"/>
    </source>
</evidence>
<dbReference type="AlphaFoldDB" id="A0A840AET1"/>
<dbReference type="PANTHER" id="PTHR42928">
    <property type="entry name" value="TRICARBOXYLATE-BINDING PROTEIN"/>
    <property type="match status" value="1"/>
</dbReference>
<dbReference type="RefSeq" id="WP_184386629.1">
    <property type="nucleotide sequence ID" value="NZ_JACIDJ010000010.1"/>
</dbReference>
<sequence length="327" mass="34486">MRLPRRRFVLPALGLALAAPAVQAQAAWPRARPIRLVVGFPPGGSGDFLARIFAEMLGRALDQVIVVDNRPGAAATIAATHVARSAPDGYTILLGGSGSQAISPALYAAVNFDPVRDFTPITRLTDLTGIIAARPQLGIGNLAQLIERVRAEPGRWNFGTPGNGTPWHLAGATLARLAGIQLTHVPFRGGGASLHAALAGDVELLVGTPPVLLPAIRTERMRGLSLTSREASRAIPDVPGTAEAGLPSLDVAGWWGFFAPAGLPDEIRDKLFEVSVAAVSDTDVQARIATEGLQAWPSRSPTEFAEFMGQQIPFWAELVRTAGARSE</sequence>
<proteinExistence type="inferred from homology"/>
<keyword evidence="4" id="KW-1185">Reference proteome</keyword>
<organism evidence="3 4">
    <name type="scientific">Roseococcus suduntuyensis</name>
    <dbReference type="NCBI Taxonomy" id="455361"/>
    <lineage>
        <taxon>Bacteria</taxon>
        <taxon>Pseudomonadati</taxon>
        <taxon>Pseudomonadota</taxon>
        <taxon>Alphaproteobacteria</taxon>
        <taxon>Acetobacterales</taxon>
        <taxon>Roseomonadaceae</taxon>
        <taxon>Roseococcus</taxon>
    </lineage>
</organism>
<dbReference type="Gene3D" id="3.40.190.150">
    <property type="entry name" value="Bordetella uptake gene, domain 1"/>
    <property type="match status" value="1"/>
</dbReference>
<reference evidence="3 4" key="1">
    <citation type="submission" date="2020-08" db="EMBL/GenBank/DDBJ databases">
        <title>Genomic Encyclopedia of Type Strains, Phase IV (KMG-IV): sequencing the most valuable type-strain genomes for metagenomic binning, comparative biology and taxonomic classification.</title>
        <authorList>
            <person name="Goeker M."/>
        </authorList>
    </citation>
    <scope>NUCLEOTIDE SEQUENCE [LARGE SCALE GENOMIC DNA]</scope>
    <source>
        <strain evidence="3 4">DSM 19979</strain>
    </source>
</reference>
<evidence type="ECO:0000313" key="4">
    <source>
        <dbReference type="Proteomes" id="UP000553193"/>
    </source>
</evidence>
<dbReference type="PIRSF" id="PIRSF017082">
    <property type="entry name" value="YflP"/>
    <property type="match status" value="1"/>
</dbReference>
<evidence type="ECO:0000256" key="2">
    <source>
        <dbReference type="SAM" id="SignalP"/>
    </source>
</evidence>
<dbReference type="Gene3D" id="3.40.190.10">
    <property type="entry name" value="Periplasmic binding protein-like II"/>
    <property type="match status" value="1"/>
</dbReference>